<protein>
    <submittedName>
        <fullName evidence="1">Uncharacterized protein</fullName>
    </submittedName>
</protein>
<dbReference type="AlphaFoldDB" id="I3XGG0"/>
<keyword evidence="1" id="KW-0614">Plasmid</keyword>
<accession>I3XGG0</accession>
<dbReference type="HOGENOM" id="CLU_3222114_0_0_5"/>
<gene>
    <name evidence="1" type="ORF">USDA257_p02510</name>
</gene>
<organism evidence="1">
    <name type="scientific">Sinorhizobium fredii (strain USDA 257)</name>
    <dbReference type="NCBI Taxonomy" id="1185652"/>
    <lineage>
        <taxon>Bacteria</taxon>
        <taxon>Pseudomonadati</taxon>
        <taxon>Pseudomonadota</taxon>
        <taxon>Alphaproteobacteria</taxon>
        <taxon>Hyphomicrobiales</taxon>
        <taxon>Rhizobiaceae</taxon>
        <taxon>Sinorhizobium/Ensifer group</taxon>
        <taxon>Sinorhizobium</taxon>
    </lineage>
</organism>
<evidence type="ECO:0000313" key="1">
    <source>
        <dbReference type="EMBL" id="AFL54966.1"/>
    </source>
</evidence>
<geneLocation type="plasmid" evidence="2">
    <name>pUSDA257 fragment 2</name>
</geneLocation>
<sequence length="44" mass="4519">MGSCGNVVGRNMILAVWPNTHSGSAADTAAGAVAGHDHMIWLLE</sequence>
<dbReference type="EMBL" id="CP003565">
    <property type="protein sequence ID" value="AFL54966.1"/>
    <property type="molecule type" value="Genomic_DNA"/>
</dbReference>
<evidence type="ECO:0000313" key="2">
    <source>
        <dbReference type="Proteomes" id="UP000006180"/>
    </source>
</evidence>
<reference evidence="1" key="1">
    <citation type="journal article" date="2012" name="J. Bacteriol.">
        <title>Complete genome sequence of the broad-host-range strain Sinorhizobium fredii USDA257.</title>
        <authorList>
            <person name="Schuldes J."/>
            <person name="Rodriguez Orbegoso M."/>
            <person name="Schmeisser C."/>
            <person name="Krishnan H.B."/>
            <person name="Daniel R."/>
            <person name="Streit W.R."/>
        </authorList>
    </citation>
    <scope>NUCLEOTIDE SEQUENCE [LARGE SCALE GENOMIC DNA]</scope>
    <source>
        <strain evidence="1">USDA 257</strain>
        <plasmid evidence="1">pUSDA257</plasmid>
    </source>
</reference>
<proteinExistence type="predicted"/>
<name>I3XGG0_SINF2</name>